<protein>
    <submittedName>
        <fullName evidence="5">FadR family transcriptional regulator</fullName>
    </submittedName>
</protein>
<dbReference type="PRINTS" id="PR00035">
    <property type="entry name" value="HTHGNTR"/>
</dbReference>
<evidence type="ECO:0000313" key="6">
    <source>
        <dbReference type="Proteomes" id="UP000633219"/>
    </source>
</evidence>
<dbReference type="SUPFAM" id="SSF48008">
    <property type="entry name" value="GntR ligand-binding domain-like"/>
    <property type="match status" value="1"/>
</dbReference>
<dbReference type="CDD" id="cd07377">
    <property type="entry name" value="WHTH_GntR"/>
    <property type="match status" value="1"/>
</dbReference>
<dbReference type="Pfam" id="PF00392">
    <property type="entry name" value="GntR"/>
    <property type="match status" value="1"/>
</dbReference>
<evidence type="ECO:0000259" key="4">
    <source>
        <dbReference type="PROSITE" id="PS50949"/>
    </source>
</evidence>
<keyword evidence="2" id="KW-0238">DNA-binding</keyword>
<proteinExistence type="predicted"/>
<sequence length="245" mass="27266">METIETPEPKDVPRGSAVERLVESVQEMIAERGLAFGDPLPTERELGQLFGGSRNTVREALQYLRAYGIIDIRPKTGAVLANRQSHAVARLMTLHHKISPASFREVQGFRKIVESAAGEAIIMRANEGDLLRLEQTNRQLLECSDVEGSAHQDFAFHDLLVSLAGNSVLHASYLYQHNAILDIMTLGKENRPINEATFDAHQEIIDALRARDRIAFAYLLNRHLDFGMQFVEAENHSPGDIDGGV</sequence>
<gene>
    <name evidence="5" type="ORF">JJB09_05420</name>
</gene>
<evidence type="ECO:0000256" key="3">
    <source>
        <dbReference type="ARBA" id="ARBA00023163"/>
    </source>
</evidence>
<evidence type="ECO:0000256" key="2">
    <source>
        <dbReference type="ARBA" id="ARBA00023125"/>
    </source>
</evidence>
<dbReference type="InterPro" id="IPR008920">
    <property type="entry name" value="TF_FadR/GntR_C"/>
</dbReference>
<evidence type="ECO:0000256" key="1">
    <source>
        <dbReference type="ARBA" id="ARBA00023015"/>
    </source>
</evidence>
<dbReference type="AlphaFoldDB" id="A0A936YRJ2"/>
<keyword evidence="1" id="KW-0805">Transcription regulation</keyword>
<accession>A0A936YRJ2</accession>
<dbReference type="InterPro" id="IPR011711">
    <property type="entry name" value="GntR_C"/>
</dbReference>
<dbReference type="EMBL" id="JAEQNC010000003">
    <property type="protein sequence ID" value="MBL0371461.1"/>
    <property type="molecule type" value="Genomic_DNA"/>
</dbReference>
<reference evidence="5" key="1">
    <citation type="submission" date="2021-01" db="EMBL/GenBank/DDBJ databases">
        <title>Rhizobium sp. strain KVB221 16S ribosomal RNA gene Genome sequencing and assembly.</title>
        <authorList>
            <person name="Kang M."/>
        </authorList>
    </citation>
    <scope>NUCLEOTIDE SEQUENCE</scope>
    <source>
        <strain evidence="5">KVB221</strain>
    </source>
</reference>
<organism evidence="5 6">
    <name type="scientific">Rhizobium setariae</name>
    <dbReference type="NCBI Taxonomy" id="2801340"/>
    <lineage>
        <taxon>Bacteria</taxon>
        <taxon>Pseudomonadati</taxon>
        <taxon>Pseudomonadota</taxon>
        <taxon>Alphaproteobacteria</taxon>
        <taxon>Hyphomicrobiales</taxon>
        <taxon>Rhizobiaceae</taxon>
        <taxon>Rhizobium/Agrobacterium group</taxon>
        <taxon>Rhizobium</taxon>
    </lineage>
</organism>
<dbReference type="SMART" id="SM00345">
    <property type="entry name" value="HTH_GNTR"/>
    <property type="match status" value="1"/>
</dbReference>
<dbReference type="SMART" id="SM00895">
    <property type="entry name" value="FCD"/>
    <property type="match status" value="1"/>
</dbReference>
<feature type="domain" description="HTH gntR-type" evidence="4">
    <location>
        <begin position="15"/>
        <end position="83"/>
    </location>
</feature>
<keyword evidence="3" id="KW-0804">Transcription</keyword>
<evidence type="ECO:0000313" key="5">
    <source>
        <dbReference type="EMBL" id="MBL0371461.1"/>
    </source>
</evidence>
<dbReference type="GO" id="GO:0003677">
    <property type="term" value="F:DNA binding"/>
    <property type="evidence" value="ECO:0007669"/>
    <property type="project" value="UniProtKB-KW"/>
</dbReference>
<keyword evidence="6" id="KW-1185">Reference proteome</keyword>
<comment type="caution">
    <text evidence="5">The sequence shown here is derived from an EMBL/GenBank/DDBJ whole genome shotgun (WGS) entry which is preliminary data.</text>
</comment>
<dbReference type="GO" id="GO:0003700">
    <property type="term" value="F:DNA-binding transcription factor activity"/>
    <property type="evidence" value="ECO:0007669"/>
    <property type="project" value="InterPro"/>
</dbReference>
<dbReference type="Gene3D" id="1.20.120.530">
    <property type="entry name" value="GntR ligand-binding domain-like"/>
    <property type="match status" value="1"/>
</dbReference>
<dbReference type="PROSITE" id="PS50949">
    <property type="entry name" value="HTH_GNTR"/>
    <property type="match status" value="1"/>
</dbReference>
<dbReference type="InterPro" id="IPR000524">
    <property type="entry name" value="Tscrpt_reg_HTH_GntR"/>
</dbReference>
<dbReference type="Gene3D" id="1.10.10.10">
    <property type="entry name" value="Winged helix-like DNA-binding domain superfamily/Winged helix DNA-binding domain"/>
    <property type="match status" value="1"/>
</dbReference>
<dbReference type="InterPro" id="IPR036390">
    <property type="entry name" value="WH_DNA-bd_sf"/>
</dbReference>
<dbReference type="Proteomes" id="UP000633219">
    <property type="component" value="Unassembled WGS sequence"/>
</dbReference>
<name>A0A936YRJ2_9HYPH</name>
<dbReference type="InterPro" id="IPR036388">
    <property type="entry name" value="WH-like_DNA-bd_sf"/>
</dbReference>
<dbReference type="PANTHER" id="PTHR43537">
    <property type="entry name" value="TRANSCRIPTIONAL REGULATOR, GNTR FAMILY"/>
    <property type="match status" value="1"/>
</dbReference>
<dbReference type="RefSeq" id="WP_201654328.1">
    <property type="nucleotide sequence ID" value="NZ_JAEQNC010000003.1"/>
</dbReference>
<dbReference type="SUPFAM" id="SSF46785">
    <property type="entry name" value="Winged helix' DNA-binding domain"/>
    <property type="match status" value="1"/>
</dbReference>
<dbReference type="PANTHER" id="PTHR43537:SF5">
    <property type="entry name" value="UXU OPERON TRANSCRIPTIONAL REGULATOR"/>
    <property type="match status" value="1"/>
</dbReference>
<dbReference type="Pfam" id="PF07729">
    <property type="entry name" value="FCD"/>
    <property type="match status" value="1"/>
</dbReference>